<comment type="caution">
    <text evidence="1">The sequence shown here is derived from an EMBL/GenBank/DDBJ whole genome shotgun (WGS) entry which is preliminary data.</text>
</comment>
<accession>M6VKB7</accession>
<evidence type="ECO:0000313" key="2">
    <source>
        <dbReference type="Proteomes" id="UP000012149"/>
    </source>
</evidence>
<dbReference type="AlphaFoldDB" id="M6VKB7"/>
<organism evidence="1 2">
    <name type="scientific">Leptospira santarosai str. CBC1416</name>
    <dbReference type="NCBI Taxonomy" id="1193059"/>
    <lineage>
        <taxon>Bacteria</taxon>
        <taxon>Pseudomonadati</taxon>
        <taxon>Spirochaetota</taxon>
        <taxon>Spirochaetia</taxon>
        <taxon>Leptospirales</taxon>
        <taxon>Leptospiraceae</taxon>
        <taxon>Leptospira</taxon>
    </lineage>
</organism>
<reference evidence="1 2" key="1">
    <citation type="submission" date="2013-01" db="EMBL/GenBank/DDBJ databases">
        <authorList>
            <person name="Harkins D.M."/>
            <person name="Durkin A.S."/>
            <person name="Brinkac L.M."/>
            <person name="Haft D.H."/>
            <person name="Selengut J.D."/>
            <person name="Sanka R."/>
            <person name="DePew J."/>
            <person name="Purushe J."/>
            <person name="Matthias M.A."/>
            <person name="Vinetz J.M."/>
            <person name="Sutton G.G."/>
            <person name="Nierman W.C."/>
            <person name="Fouts D.E."/>
        </authorList>
    </citation>
    <scope>NUCLEOTIDE SEQUENCE [LARGE SCALE GENOMIC DNA]</scope>
    <source>
        <strain evidence="1 2">CBC1416</strain>
    </source>
</reference>
<dbReference type="Proteomes" id="UP000012149">
    <property type="component" value="Unassembled WGS sequence"/>
</dbReference>
<sequence length="38" mass="4606">MIFALVVFFENLRSMGCHDDHVRDLRVMFFDLWDESTL</sequence>
<name>M6VKB7_9LEPT</name>
<evidence type="ECO:0000313" key="1">
    <source>
        <dbReference type="EMBL" id="EMO57280.1"/>
    </source>
</evidence>
<proteinExistence type="predicted"/>
<dbReference type="EMBL" id="AKWE02000125">
    <property type="protein sequence ID" value="EMO57280.1"/>
    <property type="molecule type" value="Genomic_DNA"/>
</dbReference>
<gene>
    <name evidence="1" type="ORF">LEP1GSC161_2629</name>
</gene>
<protein>
    <submittedName>
        <fullName evidence="1">Uncharacterized protein</fullName>
    </submittedName>
</protein>